<evidence type="ECO:0000313" key="3">
    <source>
        <dbReference type="Proteomes" id="UP000183585"/>
    </source>
</evidence>
<proteinExistence type="predicted"/>
<dbReference type="Proteomes" id="UP000183585">
    <property type="component" value="Unassembled WGS sequence"/>
</dbReference>
<evidence type="ECO:0000256" key="1">
    <source>
        <dbReference type="SAM" id="MobiDB-lite"/>
    </source>
</evidence>
<organism evidence="2 3">
    <name type="scientific">Micromonospora carbonacea</name>
    <dbReference type="NCBI Taxonomy" id="47853"/>
    <lineage>
        <taxon>Bacteria</taxon>
        <taxon>Bacillati</taxon>
        <taxon>Actinomycetota</taxon>
        <taxon>Actinomycetes</taxon>
        <taxon>Micromonosporales</taxon>
        <taxon>Micromonosporaceae</taxon>
        <taxon>Micromonospora</taxon>
    </lineage>
</organism>
<protein>
    <submittedName>
        <fullName evidence="2">Uncharacterized protein</fullName>
    </submittedName>
</protein>
<reference evidence="3" key="1">
    <citation type="submission" date="2016-06" db="EMBL/GenBank/DDBJ databases">
        <authorList>
            <person name="Varghese N."/>
            <person name="Submissions Spin"/>
        </authorList>
    </citation>
    <scope>NUCLEOTIDE SEQUENCE [LARGE SCALE GENOMIC DNA]</scope>
    <source>
        <strain evidence="3">DSM 43168</strain>
    </source>
</reference>
<accession>A0A1C4YH66</accession>
<feature type="compositionally biased region" description="Polar residues" evidence="1">
    <location>
        <begin position="1"/>
        <end position="11"/>
    </location>
</feature>
<feature type="region of interest" description="Disordered" evidence="1">
    <location>
        <begin position="1"/>
        <end position="43"/>
    </location>
</feature>
<sequence>MQDGWNLSPSGNVPPIAATNRPYAENASQSAGSPGSMAGGWPGRISNSITLLNAYNAHRSSRANATAAILASPTCRNAAKIDEWADTHGSSTSRPHALPP</sequence>
<dbReference type="EMBL" id="FMCT01000006">
    <property type="protein sequence ID" value="SCF20010.1"/>
    <property type="molecule type" value="Genomic_DNA"/>
</dbReference>
<name>A0A1C4YH66_9ACTN</name>
<keyword evidence="3" id="KW-1185">Reference proteome</keyword>
<evidence type="ECO:0000313" key="2">
    <source>
        <dbReference type="EMBL" id="SCF20010.1"/>
    </source>
</evidence>
<gene>
    <name evidence="2" type="ORF">GA0070563_106126</name>
</gene>
<dbReference type="AlphaFoldDB" id="A0A1C4YH66"/>